<gene>
    <name evidence="3" type="ORF">KM92DES2_10732</name>
</gene>
<feature type="signal peptide" evidence="2">
    <location>
        <begin position="1"/>
        <end position="19"/>
    </location>
</feature>
<name>A0A212J9U3_9BACT</name>
<reference evidence="3" key="1">
    <citation type="submission" date="2016-04" db="EMBL/GenBank/DDBJ databases">
        <authorList>
            <person name="Evans L.H."/>
            <person name="Alamgir A."/>
            <person name="Owens N."/>
            <person name="Weber N.D."/>
            <person name="Virtaneva K."/>
            <person name="Barbian K."/>
            <person name="Babar A."/>
            <person name="Rosenke K."/>
        </authorList>
    </citation>
    <scope>NUCLEOTIDE SEQUENCE</scope>
    <source>
        <strain evidence="3">92-2</strain>
    </source>
</reference>
<dbReference type="PANTHER" id="PTHR36571:SF1">
    <property type="entry name" value="PROTEIN YGIW"/>
    <property type="match status" value="1"/>
</dbReference>
<accession>A0A212J9U3</accession>
<sequence>MRYLLVMIMSLMLAAPAFAANTADAPAAPHSARKAKSVTKVAPVDTVAKALAAANKTPVSVTGTIVEPVQGKKNRYVFEDGTGRMTVALGKKAAAAAHIEAQSKVHLTGVMVVKAGKESVMAVRKAEMQQ</sequence>
<dbReference type="InterPro" id="IPR005220">
    <property type="entry name" value="CarO-like"/>
</dbReference>
<proteinExistence type="predicted"/>
<dbReference type="InterPro" id="IPR036700">
    <property type="entry name" value="BOBF_sf"/>
</dbReference>
<dbReference type="Pfam" id="PF04076">
    <property type="entry name" value="BOF"/>
    <property type="match status" value="1"/>
</dbReference>
<dbReference type="NCBIfam" id="NF033674">
    <property type="entry name" value="stress_OB_fold"/>
    <property type="match status" value="1"/>
</dbReference>
<dbReference type="SUPFAM" id="SSF101756">
    <property type="entry name" value="Hypothetical protein YgiW"/>
    <property type="match status" value="1"/>
</dbReference>
<evidence type="ECO:0000313" key="3">
    <source>
        <dbReference type="EMBL" id="SBV95985.1"/>
    </source>
</evidence>
<evidence type="ECO:0000256" key="1">
    <source>
        <dbReference type="ARBA" id="ARBA00022729"/>
    </source>
</evidence>
<dbReference type="EMBL" id="FLUP01000001">
    <property type="protein sequence ID" value="SBV95985.1"/>
    <property type="molecule type" value="Genomic_DNA"/>
</dbReference>
<protein>
    <submittedName>
        <fullName evidence="3">Uncharacterized protein</fullName>
    </submittedName>
</protein>
<organism evidence="3">
    <name type="scientific">uncultured Desulfovibrio sp</name>
    <dbReference type="NCBI Taxonomy" id="167968"/>
    <lineage>
        <taxon>Bacteria</taxon>
        <taxon>Pseudomonadati</taxon>
        <taxon>Thermodesulfobacteriota</taxon>
        <taxon>Desulfovibrionia</taxon>
        <taxon>Desulfovibrionales</taxon>
        <taxon>Desulfovibrionaceae</taxon>
        <taxon>Desulfovibrio</taxon>
        <taxon>environmental samples</taxon>
    </lineage>
</organism>
<dbReference type="PANTHER" id="PTHR36571">
    <property type="entry name" value="PROTEIN YGIW"/>
    <property type="match status" value="1"/>
</dbReference>
<feature type="chain" id="PRO_5012465412" evidence="2">
    <location>
        <begin position="20"/>
        <end position="130"/>
    </location>
</feature>
<evidence type="ECO:0000256" key="2">
    <source>
        <dbReference type="SAM" id="SignalP"/>
    </source>
</evidence>
<keyword evidence="1 2" id="KW-0732">Signal</keyword>
<dbReference type="Gene3D" id="2.40.50.200">
    <property type="entry name" value="Bacterial OB-fold"/>
    <property type="match status" value="1"/>
</dbReference>
<dbReference type="RefSeq" id="WP_192113644.1">
    <property type="nucleotide sequence ID" value="NZ_CABUEN010000005.1"/>
</dbReference>
<dbReference type="AlphaFoldDB" id="A0A212J9U3"/>